<dbReference type="EMBL" id="CP081303">
    <property type="protein sequence ID" value="QZE13066.1"/>
    <property type="molecule type" value="Genomic_DNA"/>
</dbReference>
<sequence length="68" mass="8192">MNNDLSSAEIRRFNDKSQVKLEDNRSHVGPKYEFAFVITLFIISILISYNHLRMNKIHRNMVRHYEKL</sequence>
<evidence type="ECO:0000313" key="2">
    <source>
        <dbReference type="Proteomes" id="UP000826212"/>
    </source>
</evidence>
<evidence type="ECO:0000313" key="1">
    <source>
        <dbReference type="EMBL" id="QZE13066.1"/>
    </source>
</evidence>
<keyword evidence="2" id="KW-1185">Reference proteome</keyword>
<proteinExistence type="predicted"/>
<name>A0AC61NI93_9BACT</name>
<organism evidence="1 2">
    <name type="scientific">Halosquirtibacter laminarini</name>
    <dbReference type="NCBI Taxonomy" id="3374600"/>
    <lineage>
        <taxon>Bacteria</taxon>
        <taxon>Pseudomonadati</taxon>
        <taxon>Bacteroidota</taxon>
        <taxon>Bacteroidia</taxon>
        <taxon>Marinilabiliales</taxon>
        <taxon>Prolixibacteraceae</taxon>
        <taxon>Halosquirtibacter</taxon>
    </lineage>
</organism>
<accession>A0AC61NI93</accession>
<gene>
    <name evidence="1" type="ORF">K4L44_10745</name>
</gene>
<protein>
    <submittedName>
        <fullName evidence="1">Uncharacterized protein</fullName>
    </submittedName>
</protein>
<reference evidence="1" key="1">
    <citation type="submission" date="2021-08" db="EMBL/GenBank/DDBJ databases">
        <title>Novel anaerobic bacterium isolated from sea squirt in East Sea, Republic of Korea.</title>
        <authorList>
            <person name="Nguyen T.H."/>
            <person name="Li Z."/>
            <person name="Lee Y.-J."/>
            <person name="Ko J."/>
            <person name="Kim S.-G."/>
        </authorList>
    </citation>
    <scope>NUCLEOTIDE SEQUENCE</scope>
    <source>
        <strain evidence="1">KCTC 25031</strain>
    </source>
</reference>
<dbReference type="Proteomes" id="UP000826212">
    <property type="component" value="Chromosome"/>
</dbReference>